<evidence type="ECO:0000313" key="2">
    <source>
        <dbReference type="Proteomes" id="UP001146793"/>
    </source>
</evidence>
<gene>
    <name evidence="1" type="ORF">M0812_21147</name>
</gene>
<reference evidence="1" key="1">
    <citation type="submission" date="2022-08" db="EMBL/GenBank/DDBJ databases">
        <title>Novel sulphate-reducing endosymbionts in the free-living metamonad Anaeramoeba.</title>
        <authorList>
            <person name="Jerlstrom-Hultqvist J."/>
            <person name="Cepicka I."/>
            <person name="Gallot-Lavallee L."/>
            <person name="Salas-Leiva D."/>
            <person name="Curtis B.A."/>
            <person name="Zahonova K."/>
            <person name="Pipaliya S."/>
            <person name="Dacks J."/>
            <person name="Roger A.J."/>
        </authorList>
    </citation>
    <scope>NUCLEOTIDE SEQUENCE</scope>
    <source>
        <strain evidence="1">Busselton2</strain>
    </source>
</reference>
<evidence type="ECO:0000313" key="1">
    <source>
        <dbReference type="EMBL" id="KAJ3432216.1"/>
    </source>
</evidence>
<proteinExistence type="predicted"/>
<protein>
    <submittedName>
        <fullName evidence="1">Uncharacterized protein</fullName>
    </submittedName>
</protein>
<sequence>MLSTLTPTLSQWNRNILFKIPKSFFQNLNIEQIDVPKSTPLNSSFIIDENEKSQGETKSHFLNQNLCQYHLELGHEESINGSQKNALKEFKNALDFATNDQEKRKCFMSLISFFETHSDENKYSPSTIDLFFQARDFAFQNKELDLLISSSVLIYTLLSQNAKVQKNRITKSNLNNPLNIGIFDFAASFNQTEERKQSQRHNKKNKTQKEKELTMLLKGIEEQNSSIGKQQRSLFNYFDFTDFSKTVCDVGSLIKLSKAYSLCGDDQKALSVLLNSYLMVCIIDGSLSQSFLDEQSSESDRCFDFSGCDSELDLDLSDLNKLEVDLDLNNSDLDINLDVNTFIQLVYGDQPKRKELKNSNKDGVRGIQNEFNDQETAPQLNIKINLNEEYNNTILSNFMTVHDEDQKINYKFLDYFTDLKKNKKLHRTVKERLENCQLNNTQKSISDKIVLKMYTSEILFSLSQIFLKHEEYSGLFFIVKEFLNKYEYQKAFDLIEEIMNRILNPENDLNKMLPFLSHNWPLLILELKLEAPLEFTKQLSRIETLIKRVL</sequence>
<dbReference type="Proteomes" id="UP001146793">
    <property type="component" value="Unassembled WGS sequence"/>
</dbReference>
<comment type="caution">
    <text evidence="1">The sequence shown here is derived from an EMBL/GenBank/DDBJ whole genome shotgun (WGS) entry which is preliminary data.</text>
</comment>
<name>A0AAV7YTS3_9EUKA</name>
<organism evidence="1 2">
    <name type="scientific">Anaeramoeba flamelloides</name>
    <dbReference type="NCBI Taxonomy" id="1746091"/>
    <lineage>
        <taxon>Eukaryota</taxon>
        <taxon>Metamonada</taxon>
        <taxon>Anaeramoebidae</taxon>
        <taxon>Anaeramoeba</taxon>
    </lineage>
</organism>
<dbReference type="AlphaFoldDB" id="A0AAV7YTS3"/>
<accession>A0AAV7YTS3</accession>
<dbReference type="EMBL" id="JANTQA010000047">
    <property type="protein sequence ID" value="KAJ3432216.1"/>
    <property type="molecule type" value="Genomic_DNA"/>
</dbReference>